<sequence length="396" mass="44597">MLELYNKEEGNVDSPCSCSLTGTAPSDTSISPNCISPDGSECRWFSNCLNGKFQCADSSEDDDQYGIRYGEKFCRMHGNTALSSSANDWVDAVRRCLQVDLVWLIRPYQTTTPTCQDIRTQAISSYSECYVKAFKDIDSICDLSPRDFWAIFWTIKAAFQADFVEEVYGLVVVRGQCSKPAALALDSYMSKIIISVWLPYCAIWDHCILKRSVHDTAIVHEAYTNNVIDNVINTLTSKRVLHRTSRVKRAVQWQGESEEEFYYHTGAVDMTQHLAATAEWDSKGITWFTYSTYNPSDNRLQVHILLADKTLGKKRSLNLTRAALDAGEIFHESLPDLKVDGIDVPAGYLLGCWDLRCKKVYMNVTGYDGNAAVTWKIDHMMMMAVATAVVISSNYL</sequence>
<evidence type="ECO:0000313" key="1">
    <source>
        <dbReference type="EMBL" id="KAK7097963.1"/>
    </source>
</evidence>
<keyword evidence="2" id="KW-1185">Reference proteome</keyword>
<accession>A0AAN9B303</accession>
<dbReference type="EMBL" id="JBAMIC010000013">
    <property type="protein sequence ID" value="KAK7097963.1"/>
    <property type="molecule type" value="Genomic_DNA"/>
</dbReference>
<reference evidence="1 2" key="1">
    <citation type="submission" date="2024-02" db="EMBL/GenBank/DDBJ databases">
        <title>Chromosome-scale genome assembly of the rough periwinkle Littorina saxatilis.</title>
        <authorList>
            <person name="De Jode A."/>
            <person name="Faria R."/>
            <person name="Formenti G."/>
            <person name="Sims Y."/>
            <person name="Smith T.P."/>
            <person name="Tracey A."/>
            <person name="Wood J.M.D."/>
            <person name="Zagrodzka Z.B."/>
            <person name="Johannesson K."/>
            <person name="Butlin R.K."/>
            <person name="Leder E.H."/>
        </authorList>
    </citation>
    <scope>NUCLEOTIDE SEQUENCE [LARGE SCALE GENOMIC DNA]</scope>
    <source>
        <strain evidence="1">Snail1</strain>
        <tissue evidence="1">Muscle</tissue>
    </source>
</reference>
<dbReference type="Proteomes" id="UP001374579">
    <property type="component" value="Unassembled WGS sequence"/>
</dbReference>
<organism evidence="1 2">
    <name type="scientific">Littorina saxatilis</name>
    <dbReference type="NCBI Taxonomy" id="31220"/>
    <lineage>
        <taxon>Eukaryota</taxon>
        <taxon>Metazoa</taxon>
        <taxon>Spiralia</taxon>
        <taxon>Lophotrochozoa</taxon>
        <taxon>Mollusca</taxon>
        <taxon>Gastropoda</taxon>
        <taxon>Caenogastropoda</taxon>
        <taxon>Littorinimorpha</taxon>
        <taxon>Littorinoidea</taxon>
        <taxon>Littorinidae</taxon>
        <taxon>Littorina</taxon>
    </lineage>
</organism>
<evidence type="ECO:0000313" key="2">
    <source>
        <dbReference type="Proteomes" id="UP001374579"/>
    </source>
</evidence>
<proteinExistence type="predicted"/>
<protein>
    <submittedName>
        <fullName evidence="1">Uncharacterized protein</fullName>
    </submittedName>
</protein>
<name>A0AAN9B303_9CAEN</name>
<comment type="caution">
    <text evidence="1">The sequence shown here is derived from an EMBL/GenBank/DDBJ whole genome shotgun (WGS) entry which is preliminary data.</text>
</comment>
<gene>
    <name evidence="1" type="ORF">V1264_004864</name>
</gene>
<dbReference type="AlphaFoldDB" id="A0AAN9B303"/>